<dbReference type="Proteomes" id="UP001060085">
    <property type="component" value="Linkage Group LG01"/>
</dbReference>
<sequence>MSEEVNFYVNETNSFFVSEFLCVQNFEDSSKDEGGKLSYKYIKTISSFPSNSYLSFEIYFKEIKLFSLVFMENEYQFYFLNSLGILLEKKQFIEFNSISCETPRVDEYHFNIANYASCMLGIEDKGRSLEKELDMNRTSQSPLDLKLRSITRA</sequence>
<keyword evidence="2" id="KW-1185">Reference proteome</keyword>
<proteinExistence type="predicted"/>
<name>A0ACC0C9R9_CATRO</name>
<gene>
    <name evidence="1" type="ORF">M9H77_02937</name>
</gene>
<evidence type="ECO:0000313" key="2">
    <source>
        <dbReference type="Proteomes" id="UP001060085"/>
    </source>
</evidence>
<organism evidence="1 2">
    <name type="scientific">Catharanthus roseus</name>
    <name type="common">Madagascar periwinkle</name>
    <name type="synonym">Vinca rosea</name>
    <dbReference type="NCBI Taxonomy" id="4058"/>
    <lineage>
        <taxon>Eukaryota</taxon>
        <taxon>Viridiplantae</taxon>
        <taxon>Streptophyta</taxon>
        <taxon>Embryophyta</taxon>
        <taxon>Tracheophyta</taxon>
        <taxon>Spermatophyta</taxon>
        <taxon>Magnoliopsida</taxon>
        <taxon>eudicotyledons</taxon>
        <taxon>Gunneridae</taxon>
        <taxon>Pentapetalae</taxon>
        <taxon>asterids</taxon>
        <taxon>lamiids</taxon>
        <taxon>Gentianales</taxon>
        <taxon>Apocynaceae</taxon>
        <taxon>Rauvolfioideae</taxon>
        <taxon>Vinceae</taxon>
        <taxon>Catharanthinae</taxon>
        <taxon>Catharanthus</taxon>
    </lineage>
</organism>
<protein>
    <submittedName>
        <fullName evidence="1">Uncharacterized protein</fullName>
    </submittedName>
</protein>
<evidence type="ECO:0000313" key="1">
    <source>
        <dbReference type="EMBL" id="KAI5681709.1"/>
    </source>
</evidence>
<dbReference type="EMBL" id="CM044701">
    <property type="protein sequence ID" value="KAI5681709.1"/>
    <property type="molecule type" value="Genomic_DNA"/>
</dbReference>
<accession>A0ACC0C9R9</accession>
<comment type="caution">
    <text evidence="1">The sequence shown here is derived from an EMBL/GenBank/DDBJ whole genome shotgun (WGS) entry which is preliminary data.</text>
</comment>
<reference evidence="2" key="1">
    <citation type="journal article" date="2023" name="Nat. Plants">
        <title>Single-cell RNA sequencing provides a high-resolution roadmap for understanding the multicellular compartmentation of specialized metabolism.</title>
        <authorList>
            <person name="Sun S."/>
            <person name="Shen X."/>
            <person name="Li Y."/>
            <person name="Li Y."/>
            <person name="Wang S."/>
            <person name="Li R."/>
            <person name="Zhang H."/>
            <person name="Shen G."/>
            <person name="Guo B."/>
            <person name="Wei J."/>
            <person name="Xu J."/>
            <person name="St-Pierre B."/>
            <person name="Chen S."/>
            <person name="Sun C."/>
        </authorList>
    </citation>
    <scope>NUCLEOTIDE SEQUENCE [LARGE SCALE GENOMIC DNA]</scope>
</reference>